<accession>A0ABN1BZN5</accession>
<evidence type="ECO:0000313" key="1">
    <source>
        <dbReference type="EMBL" id="GAA0508487.1"/>
    </source>
</evidence>
<keyword evidence="2" id="KW-1185">Reference proteome</keyword>
<evidence type="ECO:0000313" key="2">
    <source>
        <dbReference type="Proteomes" id="UP001500191"/>
    </source>
</evidence>
<organism evidence="1 2">
    <name type="scientific">Deinococcus depolymerans</name>
    <dbReference type="NCBI Taxonomy" id="392408"/>
    <lineage>
        <taxon>Bacteria</taxon>
        <taxon>Thermotogati</taxon>
        <taxon>Deinococcota</taxon>
        <taxon>Deinococci</taxon>
        <taxon>Deinococcales</taxon>
        <taxon>Deinococcaceae</taxon>
        <taxon>Deinococcus</taxon>
    </lineage>
</organism>
<comment type="caution">
    <text evidence="1">The sequence shown here is derived from an EMBL/GenBank/DDBJ whole genome shotgun (WGS) entry which is preliminary data.</text>
</comment>
<gene>
    <name evidence="1" type="ORF">GCM10008937_15400</name>
</gene>
<dbReference type="RefSeq" id="WP_343757474.1">
    <property type="nucleotide sequence ID" value="NZ_BAAADB010000012.1"/>
</dbReference>
<sequence length="57" mass="6385">MTKFNEDSTKRVRELAQIDPTALSASELLDLIDEGMELERQARALEPTPDAPQDEQA</sequence>
<proteinExistence type="predicted"/>
<dbReference type="Proteomes" id="UP001500191">
    <property type="component" value="Unassembled WGS sequence"/>
</dbReference>
<name>A0ABN1BZN5_9DEIO</name>
<dbReference type="EMBL" id="BAAADB010000012">
    <property type="protein sequence ID" value="GAA0508487.1"/>
    <property type="molecule type" value="Genomic_DNA"/>
</dbReference>
<protein>
    <submittedName>
        <fullName evidence="1">Uncharacterized protein</fullName>
    </submittedName>
</protein>
<reference evidence="1 2" key="1">
    <citation type="journal article" date="2019" name="Int. J. Syst. Evol. Microbiol.">
        <title>The Global Catalogue of Microorganisms (GCM) 10K type strain sequencing project: providing services to taxonomists for standard genome sequencing and annotation.</title>
        <authorList>
            <consortium name="The Broad Institute Genomics Platform"/>
            <consortium name="The Broad Institute Genome Sequencing Center for Infectious Disease"/>
            <person name="Wu L."/>
            <person name="Ma J."/>
        </authorList>
    </citation>
    <scope>NUCLEOTIDE SEQUENCE [LARGE SCALE GENOMIC DNA]</scope>
    <source>
        <strain evidence="1 2">JCM 14368</strain>
    </source>
</reference>